<evidence type="ECO:0000259" key="1">
    <source>
        <dbReference type="PROSITE" id="PS51085"/>
    </source>
</evidence>
<dbReference type="InterPro" id="IPR006058">
    <property type="entry name" value="2Fe2S_fd_BS"/>
</dbReference>
<dbReference type="EMBL" id="QKLW01000003">
    <property type="protein sequence ID" value="PYF82301.1"/>
    <property type="molecule type" value="Genomic_DNA"/>
</dbReference>
<feature type="domain" description="2Fe-2S ferredoxin-type" evidence="1">
    <location>
        <begin position="8"/>
        <end position="83"/>
    </location>
</feature>
<evidence type="ECO:0000313" key="2">
    <source>
        <dbReference type="EMBL" id="PYF82301.1"/>
    </source>
</evidence>
<evidence type="ECO:0000313" key="3">
    <source>
        <dbReference type="Proteomes" id="UP000247551"/>
    </source>
</evidence>
<dbReference type="Pfam" id="PF00111">
    <property type="entry name" value="Fer2"/>
    <property type="match status" value="1"/>
</dbReference>
<dbReference type="SUPFAM" id="SSF54292">
    <property type="entry name" value="2Fe-2S ferredoxin-like"/>
    <property type="match status" value="1"/>
</dbReference>
<protein>
    <submittedName>
        <fullName evidence="2">2Fe-2S iron-sulfur cluster protein</fullName>
    </submittedName>
</protein>
<dbReference type="Proteomes" id="UP000247551">
    <property type="component" value="Unassembled WGS sequence"/>
</dbReference>
<comment type="caution">
    <text evidence="2">The sequence shown here is derived from an EMBL/GenBank/DDBJ whole genome shotgun (WGS) entry which is preliminary data.</text>
</comment>
<dbReference type="InterPro" id="IPR001041">
    <property type="entry name" value="2Fe-2S_ferredoxin-type"/>
</dbReference>
<dbReference type="PROSITE" id="PS51085">
    <property type="entry name" value="2FE2S_FER_2"/>
    <property type="match status" value="1"/>
</dbReference>
<dbReference type="Gene3D" id="3.10.20.30">
    <property type="match status" value="1"/>
</dbReference>
<dbReference type="CDD" id="cd00207">
    <property type="entry name" value="fer2"/>
    <property type="match status" value="1"/>
</dbReference>
<dbReference type="RefSeq" id="WP_110574725.1">
    <property type="nucleotide sequence ID" value="NZ_QKLW01000003.1"/>
</dbReference>
<proteinExistence type="predicted"/>
<keyword evidence="3" id="KW-1185">Reference proteome</keyword>
<gene>
    <name evidence="2" type="ORF">DFP75_103127</name>
</gene>
<dbReference type="InterPro" id="IPR036010">
    <property type="entry name" value="2Fe-2S_ferredoxin-like_sf"/>
</dbReference>
<dbReference type="PROSITE" id="PS00197">
    <property type="entry name" value="2FE2S_FER_1"/>
    <property type="match status" value="1"/>
</dbReference>
<reference evidence="2 3" key="1">
    <citation type="submission" date="2018-06" db="EMBL/GenBank/DDBJ databases">
        <title>Genomic Encyclopedia of Type Strains, Phase III (KMG-III): the genomes of soil and plant-associated and newly described type strains.</title>
        <authorList>
            <person name="Whitman W."/>
        </authorList>
    </citation>
    <scope>NUCLEOTIDE SEQUENCE [LARGE SCALE GENOMIC DNA]</scope>
    <source>
        <strain evidence="2 3">CECT 7730</strain>
    </source>
</reference>
<sequence>MLEWITGKKVEIIFNEKIFTGSTKKTVLQSAIENKIPIRYNCGSGVCGQCAITLNSGEVKSNNKILLACQCYPDSNINISQKV</sequence>
<name>A0A318V3H6_9GAMM</name>
<dbReference type="InterPro" id="IPR012675">
    <property type="entry name" value="Beta-grasp_dom_sf"/>
</dbReference>
<dbReference type="AlphaFoldDB" id="A0A318V3H6"/>
<dbReference type="GO" id="GO:0051537">
    <property type="term" value="F:2 iron, 2 sulfur cluster binding"/>
    <property type="evidence" value="ECO:0007669"/>
    <property type="project" value="InterPro"/>
</dbReference>
<accession>A0A318V3H6</accession>
<organism evidence="2 3">
    <name type="scientific">Marinomonas alcarazii</name>
    <dbReference type="NCBI Taxonomy" id="491949"/>
    <lineage>
        <taxon>Bacteria</taxon>
        <taxon>Pseudomonadati</taxon>
        <taxon>Pseudomonadota</taxon>
        <taxon>Gammaproteobacteria</taxon>
        <taxon>Oceanospirillales</taxon>
        <taxon>Oceanospirillaceae</taxon>
        <taxon>Marinomonas</taxon>
    </lineage>
</organism>